<evidence type="ECO:0000313" key="2">
    <source>
        <dbReference type="Proteomes" id="UP000597762"/>
    </source>
</evidence>
<dbReference type="EMBL" id="CAHIKZ030003319">
    <property type="protein sequence ID" value="CAE1298725.1"/>
    <property type="molecule type" value="Genomic_DNA"/>
</dbReference>
<protein>
    <submittedName>
        <fullName evidence="1">Uncharacterized protein</fullName>
    </submittedName>
</protein>
<dbReference type="Gene3D" id="3.30.40.10">
    <property type="entry name" value="Zinc/RING finger domain, C3HC4 (zinc finger)"/>
    <property type="match status" value="1"/>
</dbReference>
<sequence>MFLPSSLLEWDRCFSCGSINKRKRIKSCSNCQRSFHLSCLQDSVIHQHNEPTQRDASEVLRATSLLRQFRKVPLKIHKSVRIPAADALATAIDQALNMNSSLEGDHLFFFATLMLGISYNKDPTSCVSPIMKNNISLFNSSKINATEFSNLSNHNRFHPSSTVDDSKRLRALINAKLIEGDVSAAVRVLASSDTILSTTPELLTALRRNHPEPSSDVRFVQMEKK</sequence>
<dbReference type="InterPro" id="IPR013083">
    <property type="entry name" value="Znf_RING/FYVE/PHD"/>
</dbReference>
<dbReference type="AlphaFoldDB" id="A0A812DCF9"/>
<name>A0A812DCF9_ACAPH</name>
<reference evidence="1" key="1">
    <citation type="submission" date="2021-01" db="EMBL/GenBank/DDBJ databases">
        <authorList>
            <person name="Li R."/>
            <person name="Bekaert M."/>
        </authorList>
    </citation>
    <scope>NUCLEOTIDE SEQUENCE</scope>
    <source>
        <strain evidence="1">Farmed</strain>
    </source>
</reference>
<organism evidence="1 2">
    <name type="scientific">Acanthosepion pharaonis</name>
    <name type="common">Pharaoh cuttlefish</name>
    <name type="synonym">Sepia pharaonis</name>
    <dbReference type="NCBI Taxonomy" id="158019"/>
    <lineage>
        <taxon>Eukaryota</taxon>
        <taxon>Metazoa</taxon>
        <taxon>Spiralia</taxon>
        <taxon>Lophotrochozoa</taxon>
        <taxon>Mollusca</taxon>
        <taxon>Cephalopoda</taxon>
        <taxon>Coleoidea</taxon>
        <taxon>Decapodiformes</taxon>
        <taxon>Sepiida</taxon>
        <taxon>Sepiina</taxon>
        <taxon>Sepiidae</taxon>
        <taxon>Acanthosepion</taxon>
    </lineage>
</organism>
<dbReference type="InterPro" id="IPR011011">
    <property type="entry name" value="Znf_FYVE_PHD"/>
</dbReference>
<proteinExistence type="predicted"/>
<dbReference type="SUPFAM" id="SSF57903">
    <property type="entry name" value="FYVE/PHD zinc finger"/>
    <property type="match status" value="1"/>
</dbReference>
<dbReference type="OrthoDB" id="7485566at2759"/>
<dbReference type="CDD" id="cd15489">
    <property type="entry name" value="PHD_SF"/>
    <property type="match status" value="1"/>
</dbReference>
<evidence type="ECO:0000313" key="1">
    <source>
        <dbReference type="EMBL" id="CAE1298725.1"/>
    </source>
</evidence>
<accession>A0A812DCF9</accession>
<dbReference type="Proteomes" id="UP000597762">
    <property type="component" value="Unassembled WGS sequence"/>
</dbReference>
<gene>
    <name evidence="1" type="ORF">SPHA_52740</name>
</gene>
<comment type="caution">
    <text evidence="1">The sequence shown here is derived from an EMBL/GenBank/DDBJ whole genome shotgun (WGS) entry which is preliminary data.</text>
</comment>
<keyword evidence="2" id="KW-1185">Reference proteome</keyword>